<dbReference type="PROSITE" id="PS00195">
    <property type="entry name" value="GLUTAREDOXIN_1"/>
    <property type="match status" value="1"/>
</dbReference>
<dbReference type="AlphaFoldDB" id="A0AAV0NCJ2"/>
<feature type="domain" description="Glutaredoxin" evidence="1">
    <location>
        <begin position="15"/>
        <end position="51"/>
    </location>
</feature>
<dbReference type="Pfam" id="PF00462">
    <property type="entry name" value="Glutaredoxin"/>
    <property type="match status" value="1"/>
</dbReference>
<keyword evidence="3" id="KW-1185">Reference proteome</keyword>
<dbReference type="PROSITE" id="PS51354">
    <property type="entry name" value="GLUTAREDOXIN_2"/>
    <property type="match status" value="1"/>
</dbReference>
<protein>
    <recommendedName>
        <fullName evidence="1">Glutaredoxin domain-containing protein</fullName>
    </recommendedName>
</protein>
<dbReference type="GO" id="GO:0034599">
    <property type="term" value="P:cellular response to oxidative stress"/>
    <property type="evidence" value="ECO:0007669"/>
    <property type="project" value="TreeGrafter"/>
</dbReference>
<dbReference type="InterPro" id="IPR011767">
    <property type="entry name" value="GLR_AS"/>
</dbReference>
<dbReference type="GO" id="GO:0015038">
    <property type="term" value="F:glutathione disulfide oxidoreductase activity"/>
    <property type="evidence" value="ECO:0007669"/>
    <property type="project" value="TreeGrafter"/>
</dbReference>
<organism evidence="2 3">
    <name type="scientific">Linum tenue</name>
    <dbReference type="NCBI Taxonomy" id="586396"/>
    <lineage>
        <taxon>Eukaryota</taxon>
        <taxon>Viridiplantae</taxon>
        <taxon>Streptophyta</taxon>
        <taxon>Embryophyta</taxon>
        <taxon>Tracheophyta</taxon>
        <taxon>Spermatophyta</taxon>
        <taxon>Magnoliopsida</taxon>
        <taxon>eudicotyledons</taxon>
        <taxon>Gunneridae</taxon>
        <taxon>Pentapetalae</taxon>
        <taxon>rosids</taxon>
        <taxon>fabids</taxon>
        <taxon>Malpighiales</taxon>
        <taxon>Linaceae</taxon>
        <taxon>Linum</taxon>
    </lineage>
</organism>
<dbReference type="InterPro" id="IPR036249">
    <property type="entry name" value="Thioredoxin-like_sf"/>
</dbReference>
<evidence type="ECO:0000313" key="2">
    <source>
        <dbReference type="EMBL" id="CAI0456173.1"/>
    </source>
</evidence>
<dbReference type="Gene3D" id="3.40.30.10">
    <property type="entry name" value="Glutaredoxin"/>
    <property type="match status" value="1"/>
</dbReference>
<name>A0AAV0NCJ2_9ROSI</name>
<comment type="caution">
    <text evidence="2">The sequence shown here is derived from an EMBL/GenBank/DDBJ whole genome shotgun (WGS) entry which is preliminary data.</text>
</comment>
<dbReference type="InterPro" id="IPR002109">
    <property type="entry name" value="Glutaredoxin"/>
</dbReference>
<dbReference type="EMBL" id="CAMGYJ010000008">
    <property type="protein sequence ID" value="CAI0456173.1"/>
    <property type="molecule type" value="Genomic_DNA"/>
</dbReference>
<dbReference type="GO" id="GO:0005737">
    <property type="term" value="C:cytoplasm"/>
    <property type="evidence" value="ECO:0007669"/>
    <property type="project" value="TreeGrafter"/>
</dbReference>
<proteinExistence type="predicted"/>
<evidence type="ECO:0000313" key="3">
    <source>
        <dbReference type="Proteomes" id="UP001154282"/>
    </source>
</evidence>
<dbReference type="SUPFAM" id="SSF52833">
    <property type="entry name" value="Thioredoxin-like"/>
    <property type="match status" value="1"/>
</dbReference>
<gene>
    <name evidence="2" type="ORF">LITE_LOCUS32658</name>
</gene>
<accession>A0AAV0NCJ2</accession>
<dbReference type="Proteomes" id="UP001154282">
    <property type="component" value="Unassembled WGS sequence"/>
</dbReference>
<dbReference type="PANTHER" id="PTHR45694:SF14">
    <property type="entry name" value="GLUTAREDOXIN-C2"/>
    <property type="match status" value="1"/>
</dbReference>
<evidence type="ECO:0000259" key="1">
    <source>
        <dbReference type="Pfam" id="PF00462"/>
    </source>
</evidence>
<dbReference type="PANTHER" id="PTHR45694">
    <property type="entry name" value="GLUTAREDOXIN 2"/>
    <property type="match status" value="1"/>
</dbReference>
<reference evidence="2" key="1">
    <citation type="submission" date="2022-08" db="EMBL/GenBank/DDBJ databases">
        <authorList>
            <person name="Gutierrez-Valencia J."/>
        </authorList>
    </citation>
    <scope>NUCLEOTIDE SEQUENCE</scope>
</reference>
<sequence length="80" mass="8945">MAMTKAKDLISSSPVVVFSKTYCPFCTSVKKLLSDLRAAYKAVELDTEGAAHGLRRKEWKDTAVAPRREKWVGHGIHDQL</sequence>